<dbReference type="SUPFAM" id="SSF53756">
    <property type="entry name" value="UDP-Glycosyltransferase/glycogen phosphorylase"/>
    <property type="match status" value="1"/>
</dbReference>
<dbReference type="PANTHER" id="PTHR21015:SF28">
    <property type="entry name" value="SLL1722 PROTEIN"/>
    <property type="match status" value="1"/>
</dbReference>
<organism evidence="2 3">
    <name type="scientific">Nesterenkonia halotolerans</name>
    <dbReference type="NCBI Taxonomy" id="225325"/>
    <lineage>
        <taxon>Bacteria</taxon>
        <taxon>Bacillati</taxon>
        <taxon>Actinomycetota</taxon>
        <taxon>Actinomycetes</taxon>
        <taxon>Micrococcales</taxon>
        <taxon>Micrococcaceae</taxon>
        <taxon>Nesterenkonia</taxon>
    </lineage>
</organism>
<dbReference type="Proteomes" id="UP000636579">
    <property type="component" value="Unassembled WGS sequence"/>
</dbReference>
<name>A0ABR9J6K8_9MICC</name>
<dbReference type="PANTHER" id="PTHR21015">
    <property type="entry name" value="UDP-N-ACETYLGLUCOSAMINE--N-ACETYLMURAMYL-(PENTAPEPTIDE) PYROPHOSPHORYL-UNDECAPRENOL N-ACETYLGLUCOSAMINE TRANSFERASE 1"/>
    <property type="match status" value="1"/>
</dbReference>
<keyword evidence="3" id="KW-1185">Reference proteome</keyword>
<dbReference type="InterPro" id="IPR007235">
    <property type="entry name" value="Glyco_trans_28_C"/>
</dbReference>
<dbReference type="RefSeq" id="WP_192591002.1">
    <property type="nucleotide sequence ID" value="NZ_JADBEE010000001.1"/>
</dbReference>
<reference evidence="2 3" key="1">
    <citation type="submission" date="2020-10" db="EMBL/GenBank/DDBJ databases">
        <title>Sequencing the genomes of 1000 actinobacteria strains.</title>
        <authorList>
            <person name="Klenk H.-P."/>
        </authorList>
    </citation>
    <scope>NUCLEOTIDE SEQUENCE [LARGE SCALE GENOMIC DNA]</scope>
    <source>
        <strain evidence="2 3">DSM 15474</strain>
    </source>
</reference>
<protein>
    <submittedName>
        <fullName evidence="2">Glycosyltransferase</fullName>
    </submittedName>
</protein>
<dbReference type="EMBL" id="JADBEE010000001">
    <property type="protein sequence ID" value="MBE1514226.1"/>
    <property type="molecule type" value="Genomic_DNA"/>
</dbReference>
<accession>A0ABR9J6K8</accession>
<proteinExistence type="predicted"/>
<evidence type="ECO:0000313" key="3">
    <source>
        <dbReference type="Proteomes" id="UP000636579"/>
    </source>
</evidence>
<evidence type="ECO:0000259" key="1">
    <source>
        <dbReference type="Pfam" id="PF04101"/>
    </source>
</evidence>
<evidence type="ECO:0000313" key="2">
    <source>
        <dbReference type="EMBL" id="MBE1514226.1"/>
    </source>
</evidence>
<feature type="domain" description="Glycosyl transferase family 28 C-terminal" evidence="1">
    <location>
        <begin position="248"/>
        <end position="360"/>
    </location>
</feature>
<gene>
    <name evidence="2" type="ORF">H4W26_000981</name>
</gene>
<comment type="caution">
    <text evidence="2">The sequence shown here is derived from an EMBL/GenBank/DDBJ whole genome shotgun (WGS) entry which is preliminary data.</text>
</comment>
<sequence>MSITIVLYSHDSVGLGHARRNRALAHALAADLPRLTGQSVRGLLIAGHPDATADALPQGWDWLVLPGFTRTADGYTSRRLDVSNDRLFSLRSATAAAAVDAMSPDLFIADRHPFGVGGELLVALEGLRARGARCVLGMRDVLDSPPAAAAEWRALGGAAAAAAFYQAVWVYGDPLVYSPVASGEIPAPLAARTHFTGYLSRGRPTDDLTDSSLRPARPYVLTMVGGGSDGGALALAAAQARVPAGHRHVILTGPQMPPEDHDQVLRAVAGSVDQHRIQLTRSAPHVPQLVREAAAVVSMAGYNSTAEIMATTTPALLIPRCRRRAEQPRRAAALTAVGAVEVLESENLSPQRISRFFTRAVTHRTVRDRVDLDGLGRIGLLAAAELSKAPAVMARASVPAVHDSLAYASASPAPTGDPVPAIEARFETHVS</sequence>
<dbReference type="Pfam" id="PF04101">
    <property type="entry name" value="Glyco_tran_28_C"/>
    <property type="match status" value="1"/>
</dbReference>
<dbReference type="Gene3D" id="3.40.50.2000">
    <property type="entry name" value="Glycogen Phosphorylase B"/>
    <property type="match status" value="1"/>
</dbReference>